<name>A0ACA9N5K3_9GLOM</name>
<feature type="non-terminal residue" evidence="1">
    <location>
        <position position="84"/>
    </location>
</feature>
<dbReference type="Proteomes" id="UP000789702">
    <property type="component" value="Unassembled WGS sequence"/>
</dbReference>
<reference evidence="1" key="1">
    <citation type="submission" date="2021-06" db="EMBL/GenBank/DDBJ databases">
        <authorList>
            <person name="Kallberg Y."/>
            <person name="Tangrot J."/>
            <person name="Rosling A."/>
        </authorList>
    </citation>
    <scope>NUCLEOTIDE SEQUENCE</scope>
    <source>
        <strain evidence="1">IL203A</strain>
    </source>
</reference>
<evidence type="ECO:0000313" key="2">
    <source>
        <dbReference type="Proteomes" id="UP000789702"/>
    </source>
</evidence>
<comment type="caution">
    <text evidence="1">The sequence shown here is derived from an EMBL/GenBank/DDBJ whole genome shotgun (WGS) entry which is preliminary data.</text>
</comment>
<sequence length="84" mass="9528">MSPTRDFWTGSSSGLEIPGPTRPFQTSRKFYSVGSNLVDHGIKRLIQGGSNPWLEHRSQFGKDFRKIMGLLHFHPGYGPVIRTR</sequence>
<organism evidence="1 2">
    <name type="scientific">Dentiscutata heterogama</name>
    <dbReference type="NCBI Taxonomy" id="1316150"/>
    <lineage>
        <taxon>Eukaryota</taxon>
        <taxon>Fungi</taxon>
        <taxon>Fungi incertae sedis</taxon>
        <taxon>Mucoromycota</taxon>
        <taxon>Glomeromycotina</taxon>
        <taxon>Glomeromycetes</taxon>
        <taxon>Diversisporales</taxon>
        <taxon>Gigasporaceae</taxon>
        <taxon>Dentiscutata</taxon>
    </lineage>
</organism>
<dbReference type="EMBL" id="CAJVPU010013716">
    <property type="protein sequence ID" value="CAG8634562.1"/>
    <property type="molecule type" value="Genomic_DNA"/>
</dbReference>
<protein>
    <submittedName>
        <fullName evidence="1">11919_t:CDS:1</fullName>
    </submittedName>
</protein>
<evidence type="ECO:0000313" key="1">
    <source>
        <dbReference type="EMBL" id="CAG8634562.1"/>
    </source>
</evidence>
<accession>A0ACA9N5K3</accession>
<keyword evidence="2" id="KW-1185">Reference proteome</keyword>
<gene>
    <name evidence="1" type="ORF">DHETER_LOCUS8545</name>
</gene>
<proteinExistence type="predicted"/>